<comment type="caution">
    <text evidence="1">The sequence shown here is derived from an EMBL/GenBank/DDBJ whole genome shotgun (WGS) entry which is preliminary data.</text>
</comment>
<dbReference type="EMBL" id="BPLR01000712">
    <property type="protein sequence ID" value="GIY96868.1"/>
    <property type="molecule type" value="Genomic_DNA"/>
</dbReference>
<keyword evidence="2" id="KW-1185">Reference proteome</keyword>
<evidence type="ECO:0008006" key="3">
    <source>
        <dbReference type="Google" id="ProtNLM"/>
    </source>
</evidence>
<organism evidence="1 2">
    <name type="scientific">Caerostris extrusa</name>
    <name type="common">Bark spider</name>
    <name type="synonym">Caerostris bankana</name>
    <dbReference type="NCBI Taxonomy" id="172846"/>
    <lineage>
        <taxon>Eukaryota</taxon>
        <taxon>Metazoa</taxon>
        <taxon>Ecdysozoa</taxon>
        <taxon>Arthropoda</taxon>
        <taxon>Chelicerata</taxon>
        <taxon>Arachnida</taxon>
        <taxon>Araneae</taxon>
        <taxon>Araneomorphae</taxon>
        <taxon>Entelegynae</taxon>
        <taxon>Araneoidea</taxon>
        <taxon>Araneidae</taxon>
        <taxon>Caerostris</taxon>
    </lineage>
</organism>
<protein>
    <recommendedName>
        <fullName evidence="3">Homing endonuclease LAGLIDADG domain-containing protein</fullName>
    </recommendedName>
</protein>
<sequence>MNSEKSIMLFDVIADVIYQGYGTITTALSPFGNPFRGVRFSHKSPNEYLDIWKDHKDFKSLNLFNILSRRRELNHPGGLLFRLLELGELAEPKVPRSKFGDDKPVGLKIFSLDSKRKRNAIFRSVNRKHPFISYI</sequence>
<proteinExistence type="predicted"/>
<dbReference type="AlphaFoldDB" id="A0AAV4XQB5"/>
<gene>
    <name evidence="1" type="ORF">CEXT_356431</name>
</gene>
<name>A0AAV4XQB5_CAEEX</name>
<dbReference type="Proteomes" id="UP001054945">
    <property type="component" value="Unassembled WGS sequence"/>
</dbReference>
<evidence type="ECO:0000313" key="2">
    <source>
        <dbReference type="Proteomes" id="UP001054945"/>
    </source>
</evidence>
<accession>A0AAV4XQB5</accession>
<evidence type="ECO:0000313" key="1">
    <source>
        <dbReference type="EMBL" id="GIY96868.1"/>
    </source>
</evidence>
<reference evidence="1 2" key="1">
    <citation type="submission" date="2021-06" db="EMBL/GenBank/DDBJ databases">
        <title>Caerostris extrusa draft genome.</title>
        <authorList>
            <person name="Kono N."/>
            <person name="Arakawa K."/>
        </authorList>
    </citation>
    <scope>NUCLEOTIDE SEQUENCE [LARGE SCALE GENOMIC DNA]</scope>
</reference>